<dbReference type="SUPFAM" id="SSF161084">
    <property type="entry name" value="MAPEG domain-like"/>
    <property type="match status" value="1"/>
</dbReference>
<evidence type="ECO:0000256" key="5">
    <source>
        <dbReference type="SAM" id="Phobius"/>
    </source>
</evidence>
<keyword evidence="4 5" id="KW-0472">Membrane</keyword>
<feature type="transmembrane region" description="Helical" evidence="5">
    <location>
        <begin position="63"/>
        <end position="81"/>
    </location>
</feature>
<comment type="subcellular location">
    <subcellularLocation>
        <location evidence="1">Membrane</location>
    </subcellularLocation>
</comment>
<evidence type="ECO:0000256" key="3">
    <source>
        <dbReference type="ARBA" id="ARBA00022989"/>
    </source>
</evidence>
<keyword evidence="2 5" id="KW-0812">Transmembrane</keyword>
<dbReference type="Gene3D" id="1.20.120.550">
    <property type="entry name" value="Membrane associated eicosanoid/glutathione metabolism-like domain"/>
    <property type="match status" value="1"/>
</dbReference>
<organism evidence="6 7">
    <name type="scientific">Alteraurantiacibacter palmitatis</name>
    <dbReference type="NCBI Taxonomy" id="2054628"/>
    <lineage>
        <taxon>Bacteria</taxon>
        <taxon>Pseudomonadati</taxon>
        <taxon>Pseudomonadota</taxon>
        <taxon>Alphaproteobacteria</taxon>
        <taxon>Sphingomonadales</taxon>
        <taxon>Erythrobacteraceae</taxon>
        <taxon>Alteraurantiacibacter</taxon>
    </lineage>
</organism>
<proteinExistence type="predicted"/>
<evidence type="ECO:0000313" key="6">
    <source>
        <dbReference type="EMBL" id="MFC3096950.1"/>
    </source>
</evidence>
<dbReference type="RefSeq" id="WP_336925856.1">
    <property type="nucleotide sequence ID" value="NZ_JBANRO010000005.1"/>
</dbReference>
<dbReference type="PANTHER" id="PTHR35371:SF1">
    <property type="entry name" value="BLR7753 PROTEIN"/>
    <property type="match status" value="1"/>
</dbReference>
<dbReference type="PANTHER" id="PTHR35371">
    <property type="entry name" value="INNER MEMBRANE PROTEIN"/>
    <property type="match status" value="1"/>
</dbReference>
<evidence type="ECO:0000256" key="1">
    <source>
        <dbReference type="ARBA" id="ARBA00004370"/>
    </source>
</evidence>
<dbReference type="Pfam" id="PF01124">
    <property type="entry name" value="MAPEG"/>
    <property type="match status" value="1"/>
</dbReference>
<dbReference type="EMBL" id="JBHRST010000004">
    <property type="protein sequence ID" value="MFC3096950.1"/>
    <property type="molecule type" value="Genomic_DNA"/>
</dbReference>
<comment type="caution">
    <text evidence="6">The sequence shown here is derived from an EMBL/GenBank/DDBJ whole genome shotgun (WGS) entry which is preliminary data.</text>
</comment>
<keyword evidence="3 5" id="KW-1133">Transmembrane helix</keyword>
<name>A0ABV7E2J5_9SPHN</name>
<dbReference type="InterPro" id="IPR023352">
    <property type="entry name" value="MAPEG-like_dom_sf"/>
</dbReference>
<feature type="transmembrane region" description="Helical" evidence="5">
    <location>
        <begin position="114"/>
        <end position="133"/>
    </location>
</feature>
<protein>
    <submittedName>
        <fullName evidence="6">MAPEG family protein</fullName>
    </submittedName>
</protein>
<accession>A0ABV7E2J5</accession>
<feature type="transmembrane region" description="Helical" evidence="5">
    <location>
        <begin position="88"/>
        <end position="108"/>
    </location>
</feature>
<sequence>MIAQSPEITVLGLGCLLLLAHILLGAHYKTRQFGVNWNMGARDESLPPLDPVAGRLERAKANILETFPIAIVALLGVAVTGKGTDTTAIAAWVWLGARVVYLPLYWAGVPKLRTPVWAVSLGALLVLLGVLIGG</sequence>
<dbReference type="InterPro" id="IPR001129">
    <property type="entry name" value="Membr-assoc_MAPEG"/>
</dbReference>
<dbReference type="Proteomes" id="UP001595456">
    <property type="component" value="Unassembled WGS sequence"/>
</dbReference>
<evidence type="ECO:0000313" key="7">
    <source>
        <dbReference type="Proteomes" id="UP001595456"/>
    </source>
</evidence>
<gene>
    <name evidence="6" type="ORF">ACFODU_03960</name>
</gene>
<evidence type="ECO:0000256" key="4">
    <source>
        <dbReference type="ARBA" id="ARBA00023136"/>
    </source>
</evidence>
<evidence type="ECO:0000256" key="2">
    <source>
        <dbReference type="ARBA" id="ARBA00022692"/>
    </source>
</evidence>
<keyword evidence="7" id="KW-1185">Reference proteome</keyword>
<reference evidence="7" key="1">
    <citation type="journal article" date="2019" name="Int. J. Syst. Evol. Microbiol.">
        <title>The Global Catalogue of Microorganisms (GCM) 10K type strain sequencing project: providing services to taxonomists for standard genome sequencing and annotation.</title>
        <authorList>
            <consortium name="The Broad Institute Genomics Platform"/>
            <consortium name="The Broad Institute Genome Sequencing Center for Infectious Disease"/>
            <person name="Wu L."/>
            <person name="Ma J."/>
        </authorList>
    </citation>
    <scope>NUCLEOTIDE SEQUENCE [LARGE SCALE GENOMIC DNA]</scope>
    <source>
        <strain evidence="7">KCTC 52607</strain>
    </source>
</reference>